<keyword evidence="2" id="KW-1185">Reference proteome</keyword>
<proteinExistence type="predicted"/>
<evidence type="ECO:0000313" key="2">
    <source>
        <dbReference type="Proteomes" id="UP000789920"/>
    </source>
</evidence>
<reference evidence="1" key="1">
    <citation type="submission" date="2021-06" db="EMBL/GenBank/DDBJ databases">
        <authorList>
            <person name="Kallberg Y."/>
            <person name="Tangrot J."/>
            <person name="Rosling A."/>
        </authorList>
    </citation>
    <scope>NUCLEOTIDE SEQUENCE</scope>
    <source>
        <strain evidence="1">MA461A</strain>
    </source>
</reference>
<organism evidence="1 2">
    <name type="scientific">Racocetra persica</name>
    <dbReference type="NCBI Taxonomy" id="160502"/>
    <lineage>
        <taxon>Eukaryota</taxon>
        <taxon>Fungi</taxon>
        <taxon>Fungi incertae sedis</taxon>
        <taxon>Mucoromycota</taxon>
        <taxon>Glomeromycotina</taxon>
        <taxon>Glomeromycetes</taxon>
        <taxon>Diversisporales</taxon>
        <taxon>Gigasporaceae</taxon>
        <taxon>Racocetra</taxon>
    </lineage>
</organism>
<dbReference type="EMBL" id="CAJVQC010023989">
    <property type="protein sequence ID" value="CAG8724729.1"/>
    <property type="molecule type" value="Genomic_DNA"/>
</dbReference>
<dbReference type="Proteomes" id="UP000789920">
    <property type="component" value="Unassembled WGS sequence"/>
</dbReference>
<comment type="caution">
    <text evidence="1">The sequence shown here is derived from an EMBL/GenBank/DDBJ whole genome shotgun (WGS) entry which is preliminary data.</text>
</comment>
<evidence type="ECO:0000313" key="1">
    <source>
        <dbReference type="EMBL" id="CAG8724729.1"/>
    </source>
</evidence>
<name>A0ACA9PXL1_9GLOM</name>
<sequence>MDTSIIVLFKLHYRYLQLQHAIDRDETRKKDIYKVNQLQRCWFRMKVVSPRDESRVPVAPTIVESIDDFTNEDLIQAAIEVEQVEEEFVMPPLTGEEQLNILRSALRIVDERIDNGGIIIKSLRKLQSCIREKVWEKKDKKQVQHRLDQYFT</sequence>
<accession>A0ACA9PXL1</accession>
<gene>
    <name evidence="1" type="ORF">RPERSI_LOCUS11603</name>
</gene>
<protein>
    <submittedName>
        <fullName evidence="1">1830_t:CDS:1</fullName>
    </submittedName>
</protein>